<dbReference type="Proteomes" id="UP000318103">
    <property type="component" value="Unassembled WGS sequence"/>
</dbReference>
<name>A0A542UKV3_9ACTN</name>
<sequence length="96" mass="10592">MQGALVAVFNVIFSEAAARMRDSLPDDRRELLQRGLAILSTDPRPKISSPISGDENTRSLALTRTMAIEYVISDGLLVVLLVHLVDTSHVLFENED</sequence>
<organism evidence="1 2">
    <name type="scientific">Streptomyces puniciscabiei</name>
    <dbReference type="NCBI Taxonomy" id="164348"/>
    <lineage>
        <taxon>Bacteria</taxon>
        <taxon>Bacillati</taxon>
        <taxon>Actinomycetota</taxon>
        <taxon>Actinomycetes</taxon>
        <taxon>Kitasatosporales</taxon>
        <taxon>Streptomycetaceae</taxon>
        <taxon>Streptomyces</taxon>
    </lineage>
</organism>
<dbReference type="EMBL" id="VFNX01000001">
    <property type="protein sequence ID" value="TQK99689.1"/>
    <property type="molecule type" value="Genomic_DNA"/>
</dbReference>
<dbReference type="AlphaFoldDB" id="A0A542UKV3"/>
<evidence type="ECO:0000313" key="1">
    <source>
        <dbReference type="EMBL" id="TQK99689.1"/>
    </source>
</evidence>
<evidence type="ECO:0000313" key="2">
    <source>
        <dbReference type="Proteomes" id="UP000318103"/>
    </source>
</evidence>
<evidence type="ECO:0008006" key="3">
    <source>
        <dbReference type="Google" id="ProtNLM"/>
    </source>
</evidence>
<accession>A0A542UKV3</accession>
<protein>
    <recommendedName>
        <fullName evidence="3">ParE-like toxin of type II ParDE toxin-antitoxin system</fullName>
    </recommendedName>
</protein>
<gene>
    <name evidence="1" type="ORF">FB563_4768</name>
</gene>
<comment type="caution">
    <text evidence="1">The sequence shown here is derived from an EMBL/GenBank/DDBJ whole genome shotgun (WGS) entry which is preliminary data.</text>
</comment>
<proteinExistence type="predicted"/>
<reference evidence="1 2" key="1">
    <citation type="submission" date="2019-06" db="EMBL/GenBank/DDBJ databases">
        <title>Sequencing the genomes of 1000 actinobacteria strains.</title>
        <authorList>
            <person name="Klenk H.-P."/>
        </authorList>
    </citation>
    <scope>NUCLEOTIDE SEQUENCE [LARGE SCALE GENOMIC DNA]</scope>
    <source>
        <strain evidence="1 2">DSM 41929</strain>
    </source>
</reference>
<keyword evidence="2" id="KW-1185">Reference proteome</keyword>